<evidence type="ECO:0000256" key="1">
    <source>
        <dbReference type="SAM" id="MobiDB-lite"/>
    </source>
</evidence>
<dbReference type="Proteomes" id="UP000711488">
    <property type="component" value="Unassembled WGS sequence"/>
</dbReference>
<feature type="compositionally biased region" description="Low complexity" evidence="1">
    <location>
        <begin position="1"/>
        <end position="102"/>
    </location>
</feature>
<comment type="caution">
    <text evidence="2">The sequence shown here is derived from an EMBL/GenBank/DDBJ whole genome shotgun (WGS) entry which is preliminary data.</text>
</comment>
<feature type="region of interest" description="Disordered" evidence="1">
    <location>
        <begin position="1"/>
        <end position="120"/>
    </location>
</feature>
<name>A0A6A0H7T9_HYAAZ</name>
<organism evidence="2">
    <name type="scientific">Hyalella azteca</name>
    <name type="common">Amphipod</name>
    <dbReference type="NCBI Taxonomy" id="294128"/>
    <lineage>
        <taxon>Eukaryota</taxon>
        <taxon>Metazoa</taxon>
        <taxon>Ecdysozoa</taxon>
        <taxon>Arthropoda</taxon>
        <taxon>Crustacea</taxon>
        <taxon>Multicrustacea</taxon>
        <taxon>Malacostraca</taxon>
        <taxon>Eumalacostraca</taxon>
        <taxon>Peracarida</taxon>
        <taxon>Amphipoda</taxon>
        <taxon>Senticaudata</taxon>
        <taxon>Talitrida</taxon>
        <taxon>Talitroidea</taxon>
        <taxon>Hyalellidae</taxon>
        <taxon>Hyalella</taxon>
    </lineage>
</organism>
<reference evidence="2" key="1">
    <citation type="submission" date="2014-08" db="EMBL/GenBank/DDBJ databases">
        <authorList>
            <person name="Murali S."/>
            <person name="Richards S."/>
            <person name="Bandaranaike D."/>
            <person name="Bellair M."/>
            <person name="Blankenburg K."/>
            <person name="Chao H."/>
            <person name="Dinh H."/>
            <person name="Doddapaneni H."/>
            <person name="Dugan-Rocha S."/>
            <person name="Elkadiri S."/>
            <person name="Gnanaolivu R."/>
            <person name="Hughes D."/>
            <person name="Lee S."/>
            <person name="Li M."/>
            <person name="Ming W."/>
            <person name="Munidasa M."/>
            <person name="Muniz J."/>
            <person name="Nguyen L."/>
            <person name="Osuji N."/>
            <person name="Pu L.-L."/>
            <person name="Puazo M."/>
            <person name="Skinner E."/>
            <person name="Qu C."/>
            <person name="Quiroz J."/>
            <person name="Raj R."/>
            <person name="Weissenberger G."/>
            <person name="Xin Y."/>
            <person name="Zou X."/>
            <person name="Han Y."/>
            <person name="Worley K."/>
            <person name="Muzny D."/>
            <person name="Gibbs R."/>
        </authorList>
    </citation>
    <scope>NUCLEOTIDE SEQUENCE</scope>
    <source>
        <strain evidence="2">HAZT.00-mixed</strain>
        <tissue evidence="2">Whole organism</tissue>
    </source>
</reference>
<protein>
    <submittedName>
        <fullName evidence="2">Uncharacterized protein</fullName>
    </submittedName>
</protein>
<reference evidence="2" key="3">
    <citation type="submission" date="2019-06" db="EMBL/GenBank/DDBJ databases">
        <authorList>
            <person name="Poynton C."/>
            <person name="Hasenbein S."/>
            <person name="Benoit J.B."/>
            <person name="Sepulveda M.S."/>
            <person name="Poelchau M.F."/>
            <person name="Murali S.C."/>
            <person name="Chen S."/>
            <person name="Glastad K.M."/>
            <person name="Werren J.H."/>
            <person name="Vineis J.H."/>
            <person name="Bowen J.L."/>
            <person name="Friedrich M."/>
            <person name="Jones J."/>
            <person name="Robertson H.M."/>
            <person name="Feyereisen R."/>
            <person name="Mechler-Hickson A."/>
            <person name="Mathers N."/>
            <person name="Lee C.E."/>
            <person name="Colbourne J.K."/>
            <person name="Biales A."/>
            <person name="Johnston J.S."/>
            <person name="Wellborn G.A."/>
            <person name="Rosendale A.J."/>
            <person name="Cridge A.G."/>
            <person name="Munoz-Torres M.C."/>
            <person name="Bain P.A."/>
            <person name="Manny A.R."/>
            <person name="Major K.M."/>
            <person name="Lambert F.N."/>
            <person name="Vulpe C.D."/>
            <person name="Tuck P."/>
            <person name="Blalock B.J."/>
            <person name="Lin Y.-Y."/>
            <person name="Smith M.E."/>
            <person name="Ochoa-Acuna H."/>
            <person name="Chen M.-J.M."/>
            <person name="Childers C.P."/>
            <person name="Qu J."/>
            <person name="Dugan S."/>
            <person name="Lee S.L."/>
            <person name="Chao H."/>
            <person name="Dinh H."/>
            <person name="Han Y."/>
            <person name="Doddapaneni H."/>
            <person name="Worley K.C."/>
            <person name="Muzny D.M."/>
            <person name="Gibbs R.A."/>
            <person name="Richards S."/>
        </authorList>
    </citation>
    <scope>NUCLEOTIDE SEQUENCE</scope>
    <source>
        <strain evidence="2">HAZT.00-mixed</strain>
        <tissue evidence="2">Whole organism</tissue>
    </source>
</reference>
<gene>
    <name evidence="2" type="ORF">HAZT_HAZT007452</name>
</gene>
<evidence type="ECO:0000313" key="2">
    <source>
        <dbReference type="EMBL" id="KAA0201311.1"/>
    </source>
</evidence>
<dbReference type="EMBL" id="JQDR03005640">
    <property type="protein sequence ID" value="KAA0201311.1"/>
    <property type="molecule type" value="Genomic_DNA"/>
</dbReference>
<accession>A0A6A0H7T9</accession>
<sequence>MHQQQLSALQQQQQQQNAMHQQQQSPMLDQQQSAIHQQQRSPMHQQQQSAMHHQQRSPIHQQQQQSAMQQQQQQSAMQQQQQQRAMHQLQRSPMHQQHQQSAMHHHHQSPMYQQQQQQRMSMIQLQQALLNEQNGSSNVYGMMPQGYPLHATYTAGNYCYPSITSSGLAKRDSQFSFDFINSQSYNNNSSTHRPAPGKAPNPYVVNKRQARLNQKSPYYNSYMDQTSPAGYYGSDDFTQDSPRYPSPKSSAGVYADGYYGLGGYTDEYIWVILSRPYCQYGLGGYTDEMYMSHTV</sequence>
<proteinExistence type="predicted"/>
<dbReference type="AlphaFoldDB" id="A0A6A0H7T9"/>
<reference evidence="2" key="2">
    <citation type="journal article" date="2018" name="Environ. Sci. Technol.">
        <title>The Toxicogenome of Hyalella azteca: A Model for Sediment Ecotoxicology and Evolutionary Toxicology.</title>
        <authorList>
            <person name="Poynton H.C."/>
            <person name="Hasenbein S."/>
            <person name="Benoit J.B."/>
            <person name="Sepulveda M.S."/>
            <person name="Poelchau M.F."/>
            <person name="Hughes D.S.T."/>
            <person name="Murali S.C."/>
            <person name="Chen S."/>
            <person name="Glastad K.M."/>
            <person name="Goodisman M.A.D."/>
            <person name="Werren J.H."/>
            <person name="Vineis J.H."/>
            <person name="Bowen J.L."/>
            <person name="Friedrich M."/>
            <person name="Jones J."/>
            <person name="Robertson H.M."/>
            <person name="Feyereisen R."/>
            <person name="Mechler-Hickson A."/>
            <person name="Mathers N."/>
            <person name="Lee C.E."/>
            <person name="Colbourne J.K."/>
            <person name="Biales A."/>
            <person name="Johnston J.S."/>
            <person name="Wellborn G.A."/>
            <person name="Rosendale A.J."/>
            <person name="Cridge A.G."/>
            <person name="Munoz-Torres M.C."/>
            <person name="Bain P.A."/>
            <person name="Manny A.R."/>
            <person name="Major K.M."/>
            <person name="Lambert F.N."/>
            <person name="Vulpe C.D."/>
            <person name="Tuck P."/>
            <person name="Blalock B.J."/>
            <person name="Lin Y.Y."/>
            <person name="Smith M.E."/>
            <person name="Ochoa-Acuna H."/>
            <person name="Chen M.M."/>
            <person name="Childers C.P."/>
            <person name="Qu J."/>
            <person name="Dugan S."/>
            <person name="Lee S.L."/>
            <person name="Chao H."/>
            <person name="Dinh H."/>
            <person name="Han Y."/>
            <person name="Doddapaneni H."/>
            <person name="Worley K.C."/>
            <person name="Muzny D.M."/>
            <person name="Gibbs R.A."/>
            <person name="Richards S."/>
        </authorList>
    </citation>
    <scope>NUCLEOTIDE SEQUENCE</scope>
    <source>
        <strain evidence="2">HAZT.00-mixed</strain>
        <tissue evidence="2">Whole organism</tissue>
    </source>
</reference>
<feature type="compositionally biased region" description="Low complexity" evidence="1">
    <location>
        <begin position="109"/>
        <end position="120"/>
    </location>
</feature>